<dbReference type="OMA" id="CANYDEI"/>
<proteinExistence type="predicted"/>
<accession>W2QSV1</accession>
<dbReference type="Proteomes" id="UP000018817">
    <property type="component" value="Unassembled WGS sequence"/>
</dbReference>
<dbReference type="RefSeq" id="XP_008899378.1">
    <property type="nucleotide sequence ID" value="XM_008901130.1"/>
</dbReference>
<evidence type="ECO:0000313" key="2">
    <source>
        <dbReference type="Proteomes" id="UP000018817"/>
    </source>
</evidence>
<protein>
    <submittedName>
        <fullName evidence="1">Uncharacterized protein</fullName>
    </submittedName>
</protein>
<dbReference type="GeneID" id="20190561"/>
<evidence type="ECO:0000313" key="1">
    <source>
        <dbReference type="EMBL" id="ETN15574.1"/>
    </source>
</evidence>
<organism evidence="1 2">
    <name type="scientific">Phytophthora nicotianae (strain INRA-310)</name>
    <name type="common">Phytophthora parasitica</name>
    <dbReference type="NCBI Taxonomy" id="761204"/>
    <lineage>
        <taxon>Eukaryota</taxon>
        <taxon>Sar</taxon>
        <taxon>Stramenopiles</taxon>
        <taxon>Oomycota</taxon>
        <taxon>Peronosporomycetes</taxon>
        <taxon>Peronosporales</taxon>
        <taxon>Peronosporaceae</taxon>
        <taxon>Phytophthora</taxon>
    </lineage>
</organism>
<gene>
    <name evidence="1" type="ORF">PPTG_21962</name>
</gene>
<dbReference type="AlphaFoldDB" id="W2QSV1"/>
<reference evidence="2" key="1">
    <citation type="submission" date="2011-12" db="EMBL/GenBank/DDBJ databases">
        <authorList>
            <consortium name="The Broad Institute Genome Sequencing Platform"/>
            <person name="Russ C."/>
            <person name="Tyler B."/>
            <person name="Panabieres F."/>
            <person name="Shan W."/>
            <person name="Tripathy S."/>
            <person name="Grunwald N."/>
            <person name="Machado M."/>
            <person name="Young S.K."/>
            <person name="Zeng Q."/>
            <person name="Gargeya S."/>
            <person name="Fitzgerald M."/>
            <person name="Haas B."/>
            <person name="Abouelleil A."/>
            <person name="Alvarado L."/>
            <person name="Arachchi H.M."/>
            <person name="Berlin A."/>
            <person name="Chapman S.B."/>
            <person name="Gearin G."/>
            <person name="Goldberg J."/>
            <person name="Griggs A."/>
            <person name="Gujja S."/>
            <person name="Hansen M."/>
            <person name="Heiman D."/>
            <person name="Howarth C."/>
            <person name="Larimer J."/>
            <person name="Lui A."/>
            <person name="MacDonald P.J.P."/>
            <person name="McCowen C."/>
            <person name="Montmayeur A."/>
            <person name="Murphy C."/>
            <person name="Neiman D."/>
            <person name="Pearson M."/>
            <person name="Priest M."/>
            <person name="Roberts A."/>
            <person name="Saif S."/>
            <person name="Shea T."/>
            <person name="Sisk P."/>
            <person name="Stolte C."/>
            <person name="Sykes S."/>
            <person name="Wortman J."/>
            <person name="Nusbaum C."/>
            <person name="Birren B."/>
        </authorList>
    </citation>
    <scope>NUCLEOTIDE SEQUENCE [LARGE SCALE GENOMIC DNA]</scope>
    <source>
        <strain evidence="2">INRA-310</strain>
    </source>
</reference>
<dbReference type="VEuPathDB" id="FungiDB:PPTG_21962"/>
<sequence length="70" mass="7849">MLHAALPSCHASSCVLTATIYTTHRAKLVRVLRGCANYDEIIMDKDPLVHYETMLEGFNFVKNQSPPLCI</sequence>
<name>W2QSV1_PHYN3</name>
<reference evidence="1 2" key="2">
    <citation type="submission" date="2013-11" db="EMBL/GenBank/DDBJ databases">
        <title>The Genome Sequence of Phytophthora parasitica INRA-310.</title>
        <authorList>
            <consortium name="The Broad Institute Genomics Platform"/>
            <person name="Russ C."/>
            <person name="Tyler B."/>
            <person name="Panabieres F."/>
            <person name="Shan W."/>
            <person name="Tripathy S."/>
            <person name="Grunwald N."/>
            <person name="Machado M."/>
            <person name="Johnson C.S."/>
            <person name="Arredondo F."/>
            <person name="Hong C."/>
            <person name="Coffey M."/>
            <person name="Young S.K."/>
            <person name="Zeng Q."/>
            <person name="Gargeya S."/>
            <person name="Fitzgerald M."/>
            <person name="Abouelleil A."/>
            <person name="Alvarado L."/>
            <person name="Chapman S.B."/>
            <person name="Gainer-Dewar J."/>
            <person name="Goldberg J."/>
            <person name="Griggs A."/>
            <person name="Gujja S."/>
            <person name="Hansen M."/>
            <person name="Howarth C."/>
            <person name="Imamovic A."/>
            <person name="Ireland A."/>
            <person name="Larimer J."/>
            <person name="McCowan C."/>
            <person name="Murphy C."/>
            <person name="Pearson M."/>
            <person name="Poon T.W."/>
            <person name="Priest M."/>
            <person name="Roberts A."/>
            <person name="Saif S."/>
            <person name="Shea T."/>
            <person name="Sykes S."/>
            <person name="Wortman J."/>
            <person name="Nusbaum C."/>
            <person name="Birren B."/>
        </authorList>
    </citation>
    <scope>NUCLEOTIDE SEQUENCE [LARGE SCALE GENOMIC DNA]</scope>
    <source>
        <strain evidence="1 2">INRA-310</strain>
    </source>
</reference>
<dbReference type="EMBL" id="KI669570">
    <property type="protein sequence ID" value="ETN15574.1"/>
    <property type="molecule type" value="Genomic_DNA"/>
</dbReference>